<evidence type="ECO:0000313" key="3">
    <source>
        <dbReference type="EMBL" id="GHG13598.1"/>
    </source>
</evidence>
<protein>
    <recommendedName>
        <fullName evidence="2">Histidine kinase/HSP90-like ATPase domain-containing protein</fullName>
    </recommendedName>
</protein>
<sequence>MLETPLRRRPEFYLCAGPTQSRVLPCELESAAVARRLVAAVLDRWELPELTERAELIVSELVTNAVLHARTGGASVRVVVTRVHGDRVQVAVTDLDQRPPTLVEAGPDEERGRGLALVAAVSESWGCERRAWGKRVWAELARS</sequence>
<organism evidence="3 4">
    <name type="scientific">Streptomyces filamentosus</name>
    <name type="common">Streptomyces roseosporus</name>
    <dbReference type="NCBI Taxonomy" id="67294"/>
    <lineage>
        <taxon>Bacteria</taxon>
        <taxon>Bacillati</taxon>
        <taxon>Actinomycetota</taxon>
        <taxon>Actinomycetes</taxon>
        <taxon>Kitasatosporales</taxon>
        <taxon>Streptomycetaceae</taxon>
        <taxon>Streptomyces</taxon>
    </lineage>
</organism>
<feature type="domain" description="Histidine kinase/HSP90-like ATPase" evidence="2">
    <location>
        <begin position="25"/>
        <end position="137"/>
    </location>
</feature>
<dbReference type="Proteomes" id="UP000632849">
    <property type="component" value="Unassembled WGS sequence"/>
</dbReference>
<keyword evidence="1" id="KW-0418">Kinase</keyword>
<evidence type="ECO:0000259" key="2">
    <source>
        <dbReference type="Pfam" id="PF13581"/>
    </source>
</evidence>
<dbReference type="InterPro" id="IPR050267">
    <property type="entry name" value="Anti-sigma-factor_SerPK"/>
</dbReference>
<keyword evidence="1" id="KW-0808">Transferase</keyword>
<comment type="caution">
    <text evidence="3">The sequence shown here is derived from an EMBL/GenBank/DDBJ whole genome shotgun (WGS) entry which is preliminary data.</text>
</comment>
<accession>A0A919ERP1</accession>
<keyword evidence="4" id="KW-1185">Reference proteome</keyword>
<dbReference type="InterPro" id="IPR003594">
    <property type="entry name" value="HATPase_dom"/>
</dbReference>
<dbReference type="Pfam" id="PF13581">
    <property type="entry name" value="HATPase_c_2"/>
    <property type="match status" value="1"/>
</dbReference>
<name>A0A919ERP1_STRFL</name>
<proteinExistence type="predicted"/>
<dbReference type="GO" id="GO:0004674">
    <property type="term" value="F:protein serine/threonine kinase activity"/>
    <property type="evidence" value="ECO:0007669"/>
    <property type="project" value="UniProtKB-KW"/>
</dbReference>
<dbReference type="EMBL" id="BNBE01000002">
    <property type="protein sequence ID" value="GHG13598.1"/>
    <property type="molecule type" value="Genomic_DNA"/>
</dbReference>
<dbReference type="CDD" id="cd16936">
    <property type="entry name" value="HATPase_RsbW-like"/>
    <property type="match status" value="1"/>
</dbReference>
<reference evidence="3" key="1">
    <citation type="journal article" date="2014" name="Int. J. Syst. Evol. Microbiol.">
        <title>Complete genome sequence of Corynebacterium casei LMG S-19264T (=DSM 44701T), isolated from a smear-ripened cheese.</title>
        <authorList>
            <consortium name="US DOE Joint Genome Institute (JGI-PGF)"/>
            <person name="Walter F."/>
            <person name="Albersmeier A."/>
            <person name="Kalinowski J."/>
            <person name="Ruckert C."/>
        </authorList>
    </citation>
    <scope>NUCLEOTIDE SEQUENCE</scope>
    <source>
        <strain evidence="3">JCM 4122</strain>
    </source>
</reference>
<dbReference type="SUPFAM" id="SSF55874">
    <property type="entry name" value="ATPase domain of HSP90 chaperone/DNA topoisomerase II/histidine kinase"/>
    <property type="match status" value="1"/>
</dbReference>
<dbReference type="InterPro" id="IPR036890">
    <property type="entry name" value="HATPase_C_sf"/>
</dbReference>
<evidence type="ECO:0000256" key="1">
    <source>
        <dbReference type="ARBA" id="ARBA00022527"/>
    </source>
</evidence>
<keyword evidence="1" id="KW-0723">Serine/threonine-protein kinase</keyword>
<evidence type="ECO:0000313" key="4">
    <source>
        <dbReference type="Proteomes" id="UP000632849"/>
    </source>
</evidence>
<dbReference type="Gene3D" id="3.30.565.10">
    <property type="entry name" value="Histidine kinase-like ATPase, C-terminal domain"/>
    <property type="match status" value="1"/>
</dbReference>
<gene>
    <name evidence="3" type="ORF">GCM10017667_54440</name>
</gene>
<reference evidence="3" key="2">
    <citation type="submission" date="2020-09" db="EMBL/GenBank/DDBJ databases">
        <authorList>
            <person name="Sun Q."/>
            <person name="Ohkuma M."/>
        </authorList>
    </citation>
    <scope>NUCLEOTIDE SEQUENCE</scope>
    <source>
        <strain evidence="3">JCM 4122</strain>
    </source>
</reference>
<dbReference type="AlphaFoldDB" id="A0A919ERP1"/>
<dbReference type="RefSeq" id="WP_190043322.1">
    <property type="nucleotide sequence ID" value="NZ_BNBE01000002.1"/>
</dbReference>
<dbReference type="PANTHER" id="PTHR35526">
    <property type="entry name" value="ANTI-SIGMA-F FACTOR RSBW-RELATED"/>
    <property type="match status" value="1"/>
</dbReference>
<dbReference type="PANTHER" id="PTHR35526:SF3">
    <property type="entry name" value="ANTI-SIGMA-F FACTOR RSBW"/>
    <property type="match status" value="1"/>
</dbReference>